<evidence type="ECO:0000313" key="1">
    <source>
        <dbReference type="EMBL" id="KKO01217.1"/>
    </source>
</evidence>
<name>A0A0F9XP89_9ZZZZ</name>
<organism evidence="1">
    <name type="scientific">marine sediment metagenome</name>
    <dbReference type="NCBI Taxonomy" id="412755"/>
    <lineage>
        <taxon>unclassified sequences</taxon>
        <taxon>metagenomes</taxon>
        <taxon>ecological metagenomes</taxon>
    </lineage>
</organism>
<sequence>MKKEKLRERVLVELEKLISLSCKNPNGSKKYEDLHIALLKKYYNATSVTIDYHRHRIKMEVIEDDSFYDPKKVNTYLPTFYTNLLFNNLCKFLISCVEKDNKSIGFYTQLLNSFKTSNNKLELA</sequence>
<dbReference type="AlphaFoldDB" id="A0A0F9XP89"/>
<protein>
    <submittedName>
        <fullName evidence="1">Uncharacterized protein</fullName>
    </submittedName>
</protein>
<gene>
    <name evidence="1" type="ORF">LCGC14_0118040</name>
</gene>
<accession>A0A0F9XP89</accession>
<reference evidence="1" key="1">
    <citation type="journal article" date="2015" name="Nature">
        <title>Complex archaea that bridge the gap between prokaryotes and eukaryotes.</title>
        <authorList>
            <person name="Spang A."/>
            <person name="Saw J.H."/>
            <person name="Jorgensen S.L."/>
            <person name="Zaremba-Niedzwiedzka K."/>
            <person name="Martijn J."/>
            <person name="Lind A.E."/>
            <person name="van Eijk R."/>
            <person name="Schleper C."/>
            <person name="Guy L."/>
            <person name="Ettema T.J."/>
        </authorList>
    </citation>
    <scope>NUCLEOTIDE SEQUENCE</scope>
</reference>
<comment type="caution">
    <text evidence="1">The sequence shown here is derived from an EMBL/GenBank/DDBJ whole genome shotgun (WGS) entry which is preliminary data.</text>
</comment>
<dbReference type="EMBL" id="LAZR01000036">
    <property type="protein sequence ID" value="KKO01217.1"/>
    <property type="molecule type" value="Genomic_DNA"/>
</dbReference>
<proteinExistence type="predicted"/>